<keyword evidence="3" id="KW-1185">Reference proteome</keyword>
<dbReference type="AlphaFoldDB" id="A0A345PH04"/>
<dbReference type="KEGG" id="ocn:CUC15_10260"/>
<dbReference type="Proteomes" id="UP000253908">
    <property type="component" value="Chromosome"/>
</dbReference>
<evidence type="ECO:0000313" key="2">
    <source>
        <dbReference type="EMBL" id="AXI09284.1"/>
    </source>
</evidence>
<feature type="region of interest" description="Disordered" evidence="1">
    <location>
        <begin position="1"/>
        <end position="78"/>
    </location>
</feature>
<evidence type="ECO:0000256" key="1">
    <source>
        <dbReference type="SAM" id="MobiDB-lite"/>
    </source>
</evidence>
<feature type="compositionally biased region" description="Basic residues" evidence="1">
    <location>
        <begin position="1"/>
        <end position="12"/>
    </location>
</feature>
<dbReference type="RefSeq" id="WP_114916573.1">
    <property type="nucleotide sequence ID" value="NZ_CP024848.1"/>
</dbReference>
<dbReference type="EMBL" id="CP024848">
    <property type="protein sequence ID" value="AXI09284.1"/>
    <property type="molecule type" value="Genomic_DNA"/>
</dbReference>
<proteinExistence type="predicted"/>
<name>A0A345PH04_9BACI</name>
<reference evidence="3" key="1">
    <citation type="submission" date="2017-11" db="EMBL/GenBank/DDBJ databases">
        <authorList>
            <person name="Zhu W."/>
        </authorList>
    </citation>
    <scope>NUCLEOTIDE SEQUENCE [LARGE SCALE GENOMIC DNA]</scope>
    <source>
        <strain evidence="3">160</strain>
    </source>
</reference>
<evidence type="ECO:0000313" key="3">
    <source>
        <dbReference type="Proteomes" id="UP000253908"/>
    </source>
</evidence>
<feature type="compositionally biased region" description="Low complexity" evidence="1">
    <location>
        <begin position="49"/>
        <end position="70"/>
    </location>
</feature>
<gene>
    <name evidence="2" type="ORF">CUC15_10260</name>
</gene>
<accession>A0A345PH04</accession>
<sequence>MFNWFRKKKKQENRKQTKSNYNSTDNAAIIPGVVASGLDDDGHKHSHDYSSNSHSSRSDYSSGSSFDSGGSDSGGGDF</sequence>
<organism evidence="2 3">
    <name type="scientific">Oceanobacillus zhaokaii</name>
    <dbReference type="NCBI Taxonomy" id="2052660"/>
    <lineage>
        <taxon>Bacteria</taxon>
        <taxon>Bacillati</taxon>
        <taxon>Bacillota</taxon>
        <taxon>Bacilli</taxon>
        <taxon>Bacillales</taxon>
        <taxon>Bacillaceae</taxon>
        <taxon>Oceanobacillus</taxon>
    </lineage>
</organism>
<protein>
    <submittedName>
        <fullName evidence="2">Uncharacterized protein</fullName>
    </submittedName>
</protein>